<evidence type="ECO:0000313" key="2">
    <source>
        <dbReference type="EMBL" id="CDO68708.1"/>
    </source>
</evidence>
<sequence>MLRSAFGDRVDSLIELQGLVTAPESQGHGYGTALMHFANALADAQGRGVYIFTTEAYTFYETVGYTVVEEDVLGKDNPKWAGDPVHIRIWLDNPSRTWQPTTTWCLTHSQWTNMASDGMQELEKTPLLRRGKHAPQSDDSQTDPGRLSLDIMPMSYGPYEATAIHIPACRTGTKAYSTLAGEIFRGADTIHRAFVDNNMMRYYSSVDTAPFYDTRWRIRHTLTLLDTVHQRRTVTIGHGASLLQYSAPGNDQNSGWYNAFFRAWEVFNTRELTKRKAETRELTGSIVQQAFGEKVKDMYSIEILATAPEAQGRGYASALVNAVVEMAAAEGRDVWLVSSDSWKFYERLGFVLVNQADLGADNPEWHEEPVTLHILYKDNSSAGANHEA</sequence>
<feature type="domain" description="N-acetyltransferase" evidence="1">
    <location>
        <begin position="1"/>
        <end position="94"/>
    </location>
</feature>
<dbReference type="InterPro" id="IPR016181">
    <property type="entry name" value="Acyl_CoA_acyltransferase"/>
</dbReference>
<dbReference type="STRING" id="5643.A0A060S8K0"/>
<dbReference type="AlphaFoldDB" id="A0A060S8K0"/>
<dbReference type="SUPFAM" id="SSF55729">
    <property type="entry name" value="Acyl-CoA N-acyltransferases (Nat)"/>
    <property type="match status" value="2"/>
</dbReference>
<gene>
    <name evidence="2" type="ORF">BN946_scf184652.g35</name>
</gene>
<evidence type="ECO:0000259" key="1">
    <source>
        <dbReference type="PROSITE" id="PS51186"/>
    </source>
</evidence>
<dbReference type="EMBL" id="CCBP010000024">
    <property type="protein sequence ID" value="CDO68708.1"/>
    <property type="molecule type" value="Genomic_DNA"/>
</dbReference>
<dbReference type="GO" id="GO:0016747">
    <property type="term" value="F:acyltransferase activity, transferring groups other than amino-acyl groups"/>
    <property type="evidence" value="ECO:0007669"/>
    <property type="project" value="InterPro"/>
</dbReference>
<dbReference type="InterPro" id="IPR000182">
    <property type="entry name" value="GNAT_dom"/>
</dbReference>
<feature type="domain" description="N-acetyltransferase" evidence="1">
    <location>
        <begin position="240"/>
        <end position="371"/>
    </location>
</feature>
<comment type="caution">
    <text evidence="2">The sequence shown here is derived from an EMBL/GenBank/DDBJ whole genome shotgun (WGS) entry which is preliminary data.</text>
</comment>
<dbReference type="OMA" id="AGANHEA"/>
<name>A0A060S8K0_PYCCI</name>
<reference evidence="2" key="1">
    <citation type="submission" date="2014-01" db="EMBL/GenBank/DDBJ databases">
        <title>The genome of the white-rot fungus Pycnoporus cinnabarinus: a basidiomycete model with a versatile arsenal for lignocellulosic biomass breakdown.</title>
        <authorList>
            <person name="Levasseur A."/>
            <person name="Lomascolo A."/>
            <person name="Ruiz-Duenas F.J."/>
            <person name="Uzan E."/>
            <person name="Piumi F."/>
            <person name="Kues U."/>
            <person name="Ram A.F.J."/>
            <person name="Murat C."/>
            <person name="Haon M."/>
            <person name="Benoit I."/>
            <person name="Arfi Y."/>
            <person name="Chevret D."/>
            <person name="Drula E."/>
            <person name="Kwon M.J."/>
            <person name="Gouret P."/>
            <person name="Lesage-Meessen L."/>
            <person name="Lombard V."/>
            <person name="Mariette J."/>
            <person name="Noirot C."/>
            <person name="Park J."/>
            <person name="Patyshakuliyeva A."/>
            <person name="Wieneger R.A.B."/>
            <person name="Wosten H.A.B."/>
            <person name="Martin F."/>
            <person name="Coutinho P.M."/>
            <person name="de Vries R."/>
            <person name="Martinez A.T."/>
            <person name="Klopp C."/>
            <person name="Pontarotti P."/>
            <person name="Henrissat B."/>
            <person name="Record E."/>
        </authorList>
    </citation>
    <scope>NUCLEOTIDE SEQUENCE [LARGE SCALE GENOMIC DNA]</scope>
    <source>
        <strain evidence="2">BRFM137</strain>
    </source>
</reference>
<protein>
    <recommendedName>
        <fullName evidence="1">N-acetyltransferase domain-containing protein</fullName>
    </recommendedName>
</protein>
<dbReference type="PANTHER" id="PTHR42791:SF1">
    <property type="entry name" value="N-ACETYLTRANSFERASE DOMAIN-CONTAINING PROTEIN"/>
    <property type="match status" value="1"/>
</dbReference>
<dbReference type="Pfam" id="PF13508">
    <property type="entry name" value="Acetyltransf_7"/>
    <property type="match status" value="2"/>
</dbReference>
<dbReference type="InterPro" id="IPR052523">
    <property type="entry name" value="Trichothecene_AcTrans"/>
</dbReference>
<keyword evidence="3" id="KW-1185">Reference proteome</keyword>
<dbReference type="OrthoDB" id="2744543at2759"/>
<dbReference type="PROSITE" id="PS51186">
    <property type="entry name" value="GNAT"/>
    <property type="match status" value="2"/>
</dbReference>
<proteinExistence type="predicted"/>
<dbReference type="PANTHER" id="PTHR42791">
    <property type="entry name" value="GNAT FAMILY ACETYLTRANSFERASE"/>
    <property type="match status" value="1"/>
</dbReference>
<dbReference type="Proteomes" id="UP000029665">
    <property type="component" value="Unassembled WGS sequence"/>
</dbReference>
<dbReference type="HOGENOM" id="CLU_712027_0_0_1"/>
<dbReference type="Gene3D" id="3.40.630.30">
    <property type="match status" value="2"/>
</dbReference>
<accession>A0A060S8K0</accession>
<evidence type="ECO:0000313" key="3">
    <source>
        <dbReference type="Proteomes" id="UP000029665"/>
    </source>
</evidence>
<organism evidence="2 3">
    <name type="scientific">Pycnoporus cinnabarinus</name>
    <name type="common">Cinnabar-red polypore</name>
    <name type="synonym">Trametes cinnabarina</name>
    <dbReference type="NCBI Taxonomy" id="5643"/>
    <lineage>
        <taxon>Eukaryota</taxon>
        <taxon>Fungi</taxon>
        <taxon>Dikarya</taxon>
        <taxon>Basidiomycota</taxon>
        <taxon>Agaricomycotina</taxon>
        <taxon>Agaricomycetes</taxon>
        <taxon>Polyporales</taxon>
        <taxon>Polyporaceae</taxon>
        <taxon>Trametes</taxon>
    </lineage>
</organism>
<dbReference type="CDD" id="cd04301">
    <property type="entry name" value="NAT_SF"/>
    <property type="match status" value="2"/>
</dbReference>